<dbReference type="RefSeq" id="WP_091058746.1">
    <property type="nucleotide sequence ID" value="NZ_FMDM01000003.1"/>
</dbReference>
<dbReference type="InterPro" id="IPR049052">
    <property type="entry name" value="nSTAND1"/>
</dbReference>
<dbReference type="SMART" id="SM01043">
    <property type="entry name" value="BTAD"/>
    <property type="match status" value="1"/>
</dbReference>
<evidence type="ECO:0000256" key="3">
    <source>
        <dbReference type="PROSITE-ProRule" id="PRU01091"/>
    </source>
</evidence>
<reference evidence="7" key="1">
    <citation type="submission" date="2016-06" db="EMBL/GenBank/DDBJ databases">
        <authorList>
            <person name="Varghese N."/>
            <person name="Submissions Spin"/>
        </authorList>
    </citation>
    <scope>NUCLEOTIDE SEQUENCE [LARGE SCALE GENOMIC DNA]</scope>
    <source>
        <strain evidence="7">DSM 45647</strain>
    </source>
</reference>
<dbReference type="SUPFAM" id="SSF52540">
    <property type="entry name" value="P-loop containing nucleoside triphosphate hydrolases"/>
    <property type="match status" value="1"/>
</dbReference>
<keyword evidence="2 3" id="KW-0238">DNA-binding</keyword>
<dbReference type="STRING" id="745366.GA0070213_10333"/>
<evidence type="ECO:0000256" key="2">
    <source>
        <dbReference type="ARBA" id="ARBA00023125"/>
    </source>
</evidence>
<dbReference type="SUPFAM" id="SSF46894">
    <property type="entry name" value="C-terminal effector domain of the bipartite response regulators"/>
    <property type="match status" value="1"/>
</dbReference>
<dbReference type="PANTHER" id="PTHR47691">
    <property type="entry name" value="REGULATOR-RELATED"/>
    <property type="match status" value="1"/>
</dbReference>
<evidence type="ECO:0000256" key="1">
    <source>
        <dbReference type="ARBA" id="ARBA00005820"/>
    </source>
</evidence>
<protein>
    <submittedName>
        <fullName evidence="6">Predicted ATPase</fullName>
    </submittedName>
</protein>
<dbReference type="InterPro" id="IPR011990">
    <property type="entry name" value="TPR-like_helical_dom_sf"/>
</dbReference>
<dbReference type="GO" id="GO:0000160">
    <property type="term" value="P:phosphorelay signal transduction system"/>
    <property type="evidence" value="ECO:0007669"/>
    <property type="project" value="InterPro"/>
</dbReference>
<dbReference type="Proteomes" id="UP000199360">
    <property type="component" value="Unassembled WGS sequence"/>
</dbReference>
<dbReference type="InterPro" id="IPR001867">
    <property type="entry name" value="OmpR/PhoB-type_DNA-bd"/>
</dbReference>
<dbReference type="SMART" id="SM00862">
    <property type="entry name" value="Trans_reg_C"/>
    <property type="match status" value="1"/>
</dbReference>
<dbReference type="InterPro" id="IPR036388">
    <property type="entry name" value="WH-like_DNA-bd_sf"/>
</dbReference>
<gene>
    <name evidence="6" type="ORF">GA0070213_10333</name>
</gene>
<dbReference type="Pfam" id="PF20703">
    <property type="entry name" value="nSTAND1"/>
    <property type="match status" value="1"/>
</dbReference>
<dbReference type="GO" id="GO:0003677">
    <property type="term" value="F:DNA binding"/>
    <property type="evidence" value="ECO:0007669"/>
    <property type="project" value="UniProtKB-UniRule"/>
</dbReference>
<evidence type="ECO:0000256" key="4">
    <source>
        <dbReference type="SAM" id="MobiDB-lite"/>
    </source>
</evidence>
<dbReference type="Gene3D" id="1.10.10.10">
    <property type="entry name" value="Winged helix-like DNA-binding domain superfamily/Winged helix DNA-binding domain"/>
    <property type="match status" value="1"/>
</dbReference>
<evidence type="ECO:0000259" key="5">
    <source>
        <dbReference type="PROSITE" id="PS51755"/>
    </source>
</evidence>
<dbReference type="EMBL" id="FMDM01000003">
    <property type="protein sequence ID" value="SCG44615.1"/>
    <property type="molecule type" value="Genomic_DNA"/>
</dbReference>
<evidence type="ECO:0000313" key="6">
    <source>
        <dbReference type="EMBL" id="SCG44615.1"/>
    </source>
</evidence>
<dbReference type="Pfam" id="PF03704">
    <property type="entry name" value="BTAD"/>
    <property type="match status" value="1"/>
</dbReference>
<dbReference type="PANTHER" id="PTHR47691:SF3">
    <property type="entry name" value="HTH-TYPE TRANSCRIPTIONAL REGULATOR RV0890C-RELATED"/>
    <property type="match status" value="1"/>
</dbReference>
<feature type="DNA-binding region" description="OmpR/PhoB-type" evidence="3">
    <location>
        <begin position="1"/>
        <end position="89"/>
    </location>
</feature>
<dbReference type="SUPFAM" id="SSF48452">
    <property type="entry name" value="TPR-like"/>
    <property type="match status" value="2"/>
</dbReference>
<organism evidence="6 7">
    <name type="scientific">Micromonospora humi</name>
    <dbReference type="NCBI Taxonomy" id="745366"/>
    <lineage>
        <taxon>Bacteria</taxon>
        <taxon>Bacillati</taxon>
        <taxon>Actinomycetota</taxon>
        <taxon>Actinomycetes</taxon>
        <taxon>Micromonosporales</taxon>
        <taxon>Micromonosporaceae</taxon>
        <taxon>Micromonospora</taxon>
    </lineage>
</organism>
<dbReference type="OrthoDB" id="33864at2"/>
<evidence type="ECO:0000313" key="7">
    <source>
        <dbReference type="Proteomes" id="UP000199360"/>
    </source>
</evidence>
<dbReference type="Gene3D" id="1.25.40.10">
    <property type="entry name" value="Tetratricopeptide repeat domain"/>
    <property type="match status" value="3"/>
</dbReference>
<comment type="similarity">
    <text evidence="1">Belongs to the AfsR/DnrI/RedD regulatory family.</text>
</comment>
<dbReference type="AlphaFoldDB" id="A0A1C5HF32"/>
<dbReference type="Gene3D" id="3.40.50.300">
    <property type="entry name" value="P-loop containing nucleotide triphosphate hydrolases"/>
    <property type="match status" value="1"/>
</dbReference>
<dbReference type="PROSITE" id="PS51755">
    <property type="entry name" value="OMPR_PHOB"/>
    <property type="match status" value="1"/>
</dbReference>
<sequence>MRVGILGPLEVRDGEQPVDVAGARLRALLIRLALDPGRPVSVPALAEALWADAPPADTANAVQTLVSRLRRAVPGLGVRSGPAGYRLDLDPDDVDAERFARLARAGREALRGGDAPRALATLRDALALWRGPALAEVADAPYAGAVVARLAELRLTAQEDRIEAELRTGGPELPVAELDELTAAHPLRERLAALHLRTLAAAGRPAEALAGYERIRARLAEELGVDPSPELRAAHLALLRGDVTTPPPAVAPRGNLRAALTTFVGRDEDLHRLTGLLADNRLVTLIGPGGAGKTRLASVAAGLLADGVPGGAWLVELAPITDPADVPRAVLDTLGRRDRPREPARPTARDTLGRLVDAIATDRTLIVLDNCEHVVEAAARLAEELLGRCPGLIVLATSREPLGIVGEALEPVPPLRLPPADAALADAAAYPSVQLLRDRARAVRAGFAVTGDNVADVVEICRRLDGLPLAIELAAARLRTLSPRQVVAGLDDRFRLLTGGSRTALPRHRTLRAVVDWSWGLLTDDERRLAERLAVFPASVTAESAAGVAGPAAAALLDALVDKSLLQVVGDGRFRMLETIREYGLERLAAAGVAAEARAAHAAYFRDLVATAEPHLRTAGQVPWLRLLTAERENIVGALHFACDAGDADTALRIGAGLALPLIIWGDDGGIGGDVLARALALPGATPAAERAVVLAIRMVTEMFQGTREPTGERVAEMTEAVRAADGTGHPLVALLEPALSMFTDDTAAGIAAVDRARGHPDPWTDGTLLAMRGQIRENDGDAEGMLRDLTDAVAELRAVGERWSLSMALSNYADALTKRGDFEGATAALEESARLARELDPGAEPSFQLIWLAAIRARAGDVAGAKAELRRFVADRTADRYGQDAAFGLMMLGDIARLDGSLDEARDCFAVAMRRQDEAPMVAPQFRGLLLTAMGHLALARGDVPGARTCLAEATERGFAARDMPVVAIIAVGWAAVAEAEGRVERAAELLGTSDSLRGWPDRSNADAQRLAARLRVELGDDGYAAAYARGHGLSRADALASVGGDPARCDRSGAAAVGPDGERREDRDDRHGPEE</sequence>
<feature type="region of interest" description="Disordered" evidence="4">
    <location>
        <begin position="1042"/>
        <end position="1077"/>
    </location>
</feature>
<dbReference type="CDD" id="cd15831">
    <property type="entry name" value="BTAD"/>
    <property type="match status" value="1"/>
</dbReference>
<feature type="domain" description="OmpR/PhoB-type" evidence="5">
    <location>
        <begin position="1"/>
        <end position="89"/>
    </location>
</feature>
<dbReference type="PRINTS" id="PR00364">
    <property type="entry name" value="DISEASERSIST"/>
</dbReference>
<dbReference type="InterPro" id="IPR027417">
    <property type="entry name" value="P-loop_NTPase"/>
</dbReference>
<proteinExistence type="inferred from homology"/>
<dbReference type="InterPro" id="IPR016032">
    <property type="entry name" value="Sig_transdc_resp-reg_C-effctor"/>
</dbReference>
<keyword evidence="7" id="KW-1185">Reference proteome</keyword>
<name>A0A1C5HF32_9ACTN</name>
<accession>A0A1C5HF32</accession>
<dbReference type="InterPro" id="IPR005158">
    <property type="entry name" value="BTAD"/>
</dbReference>
<feature type="compositionally biased region" description="Basic and acidic residues" evidence="4">
    <location>
        <begin position="1062"/>
        <end position="1077"/>
    </location>
</feature>
<dbReference type="GO" id="GO:0006355">
    <property type="term" value="P:regulation of DNA-templated transcription"/>
    <property type="evidence" value="ECO:0007669"/>
    <property type="project" value="InterPro"/>
</dbReference>